<dbReference type="AlphaFoldDB" id="A0A1H4F0N6"/>
<accession>A0A1H4F0N6</accession>
<dbReference type="EMBL" id="FNRM01000008">
    <property type="protein sequence ID" value="SEA90905.1"/>
    <property type="molecule type" value="Genomic_DNA"/>
</dbReference>
<dbReference type="InterPro" id="IPR029063">
    <property type="entry name" value="SAM-dependent_MTases_sf"/>
</dbReference>
<dbReference type="GO" id="GO:0032259">
    <property type="term" value="P:methylation"/>
    <property type="evidence" value="ECO:0007669"/>
    <property type="project" value="UniProtKB-KW"/>
</dbReference>
<dbReference type="Proteomes" id="UP000198773">
    <property type="component" value="Unassembled WGS sequence"/>
</dbReference>
<reference evidence="2 3" key="1">
    <citation type="submission" date="2016-10" db="EMBL/GenBank/DDBJ databases">
        <authorList>
            <person name="de Groot N.N."/>
        </authorList>
    </citation>
    <scope>NUCLEOTIDE SEQUENCE [LARGE SCALE GENOMIC DNA]</scope>
    <source>
        <strain evidence="2 3">CGMCC 1.3430</strain>
    </source>
</reference>
<evidence type="ECO:0000313" key="2">
    <source>
        <dbReference type="EMBL" id="SEA90905.1"/>
    </source>
</evidence>
<dbReference type="Pfam" id="PF08241">
    <property type="entry name" value="Methyltransf_11"/>
    <property type="match status" value="1"/>
</dbReference>
<organism evidence="2 3">
    <name type="scientific">Alkalimonas amylolytica</name>
    <dbReference type="NCBI Taxonomy" id="152573"/>
    <lineage>
        <taxon>Bacteria</taxon>
        <taxon>Pseudomonadati</taxon>
        <taxon>Pseudomonadota</taxon>
        <taxon>Gammaproteobacteria</taxon>
        <taxon>Alkalimonas</taxon>
    </lineage>
</organism>
<dbReference type="InterPro" id="IPR013216">
    <property type="entry name" value="Methyltransf_11"/>
</dbReference>
<proteinExistence type="predicted"/>
<dbReference type="RefSeq" id="WP_091344439.1">
    <property type="nucleotide sequence ID" value="NZ_FNRM01000008.1"/>
</dbReference>
<evidence type="ECO:0000259" key="1">
    <source>
        <dbReference type="Pfam" id="PF08241"/>
    </source>
</evidence>
<dbReference type="GO" id="GO:0008757">
    <property type="term" value="F:S-adenosylmethionine-dependent methyltransferase activity"/>
    <property type="evidence" value="ECO:0007669"/>
    <property type="project" value="InterPro"/>
</dbReference>
<feature type="domain" description="Methyltransferase type 11" evidence="1">
    <location>
        <begin position="53"/>
        <end position="124"/>
    </location>
</feature>
<dbReference type="STRING" id="152573.SAMN04488051_108137"/>
<keyword evidence="2" id="KW-0489">Methyltransferase</keyword>
<protein>
    <submittedName>
        <fullName evidence="2">Methyltransferase domain-containing protein</fullName>
    </submittedName>
</protein>
<gene>
    <name evidence="2" type="ORF">SAMN04488051_108137</name>
</gene>
<dbReference type="Gene3D" id="3.40.50.150">
    <property type="entry name" value="Vaccinia Virus protein VP39"/>
    <property type="match status" value="1"/>
</dbReference>
<evidence type="ECO:0000313" key="3">
    <source>
        <dbReference type="Proteomes" id="UP000198773"/>
    </source>
</evidence>
<keyword evidence="3" id="KW-1185">Reference proteome</keyword>
<dbReference type="SUPFAM" id="SSF53335">
    <property type="entry name" value="S-adenosyl-L-methionine-dependent methyltransferases"/>
    <property type="match status" value="1"/>
</dbReference>
<name>A0A1H4F0N6_ALKAM</name>
<sequence length="247" mass="28093">MKPALSASNRPGPANWQQIPQGEALRAATEQLLADWWPQIFGYYLLKVGDLSCQLDTSKSPIKHHIHLGIKASQCQVKAESDALPLLDLSVDALLLCHAHEFCSDPHHLMREMHRVLRADGYLMLSGFNPLSLAGLLKLNPWLKDKAPWNGRFFTLSRLKDWLYLLGFEVVMEQRFYASSLLGKEPAASRWRSFVARCFGSSYLLVARKRELPLTPIRPKWQLASDYPQTVRGTLTTNRLNNQKSKL</sequence>
<keyword evidence="2" id="KW-0808">Transferase</keyword>
<dbReference type="OrthoDB" id="6191410at2"/>